<dbReference type="EMBL" id="JAESVB010000002">
    <property type="protein sequence ID" value="MCB8874814.1"/>
    <property type="molecule type" value="Genomic_DNA"/>
</dbReference>
<dbReference type="PROSITE" id="PS51257">
    <property type="entry name" value="PROKAR_LIPOPROTEIN"/>
    <property type="match status" value="1"/>
</dbReference>
<dbReference type="Proteomes" id="UP000708298">
    <property type="component" value="Unassembled WGS sequence"/>
</dbReference>
<evidence type="ECO:0000256" key="1">
    <source>
        <dbReference type="SAM" id="SignalP"/>
    </source>
</evidence>
<evidence type="ECO:0000259" key="2">
    <source>
        <dbReference type="Pfam" id="PF10030"/>
    </source>
</evidence>
<name>A0A964DYB1_9PROT</name>
<dbReference type="AlphaFoldDB" id="A0A964DYB1"/>
<keyword evidence="4" id="KW-1185">Reference proteome</keyword>
<reference evidence="3" key="1">
    <citation type="journal article" date="2021" name="Microorganisms">
        <title>Acidisoma silvae sp. nov. and Acidisomacellulosilytica sp. nov., Two Acidophilic Bacteria Isolated from Decaying Wood, Hydrolyzing Cellulose and Producing Poly-3-hydroxybutyrate.</title>
        <authorList>
            <person name="Mieszkin S."/>
            <person name="Pouder E."/>
            <person name="Uroz S."/>
            <person name="Simon-Colin C."/>
            <person name="Alain K."/>
        </authorList>
    </citation>
    <scope>NUCLEOTIDE SEQUENCE</scope>
    <source>
        <strain evidence="3">HW T2.11</strain>
    </source>
</reference>
<dbReference type="InterPro" id="IPR019262">
    <property type="entry name" value="DUF2272"/>
</dbReference>
<evidence type="ECO:0000313" key="3">
    <source>
        <dbReference type="EMBL" id="MCB8874814.1"/>
    </source>
</evidence>
<dbReference type="Pfam" id="PF10030">
    <property type="entry name" value="DUF2272"/>
    <property type="match status" value="1"/>
</dbReference>
<feature type="signal peptide" evidence="1">
    <location>
        <begin position="1"/>
        <end position="19"/>
    </location>
</feature>
<proteinExistence type="predicted"/>
<sequence>MRKAALGLTLAAVALTACAHKQTTTTLKGGWVSPPSLATCTAQSDDGQEPPFIRNCFGNFDRASAVAIAFAEWRAWGQVVYDADPKDEGPVDPDTKAERQPGFWQRVGLYWWLGMNESNPTAGWTGEHDASGVMFSPDVDGSFAWSAAFISFVMRMAGAGPAFPYSESHSVYINAAVAETQSHLGQYAIQAEAPDAYAPVVGDLICFGREGAADLTYAQLPAGRYTSHCGLVVAKAPDQISIIGGNVEDAVALTHVPVTDQGLLAGPDGTVLDTRYPWMVVIRVAYNQ</sequence>
<dbReference type="RefSeq" id="WP_227320476.1">
    <property type="nucleotide sequence ID" value="NZ_JAESVB010000002.1"/>
</dbReference>
<protein>
    <submittedName>
        <fullName evidence="3">DUF2272 domain-containing protein</fullName>
    </submittedName>
</protein>
<gene>
    <name evidence="3" type="ORF">ASILVAE211_06440</name>
</gene>
<evidence type="ECO:0000313" key="4">
    <source>
        <dbReference type="Proteomes" id="UP000708298"/>
    </source>
</evidence>
<feature type="domain" description="DUF2272" evidence="2">
    <location>
        <begin position="98"/>
        <end position="284"/>
    </location>
</feature>
<keyword evidence="1" id="KW-0732">Signal</keyword>
<comment type="caution">
    <text evidence="3">The sequence shown here is derived from an EMBL/GenBank/DDBJ whole genome shotgun (WGS) entry which is preliminary data.</text>
</comment>
<organism evidence="3 4">
    <name type="scientific">Acidisoma silvae</name>
    <dbReference type="NCBI Taxonomy" id="2802396"/>
    <lineage>
        <taxon>Bacteria</taxon>
        <taxon>Pseudomonadati</taxon>
        <taxon>Pseudomonadota</taxon>
        <taxon>Alphaproteobacteria</taxon>
        <taxon>Acetobacterales</taxon>
        <taxon>Acidocellaceae</taxon>
        <taxon>Acidisoma</taxon>
    </lineage>
</organism>
<reference evidence="3" key="2">
    <citation type="submission" date="2021-01" db="EMBL/GenBank/DDBJ databases">
        <authorList>
            <person name="Mieszkin S."/>
            <person name="Pouder E."/>
            <person name="Alain K."/>
        </authorList>
    </citation>
    <scope>NUCLEOTIDE SEQUENCE</scope>
    <source>
        <strain evidence="3">HW T2.11</strain>
    </source>
</reference>
<feature type="chain" id="PRO_5036963784" evidence="1">
    <location>
        <begin position="20"/>
        <end position="288"/>
    </location>
</feature>
<accession>A0A964DYB1</accession>